<keyword evidence="8" id="KW-1185">Reference proteome</keyword>
<dbReference type="PANTHER" id="PTHR43133:SF46">
    <property type="entry name" value="RNA POLYMERASE SIGMA-70 FACTOR ECF SUBFAMILY"/>
    <property type="match status" value="1"/>
</dbReference>
<dbReference type="EMBL" id="CP045652">
    <property type="protein sequence ID" value="QGA25044.1"/>
    <property type="molecule type" value="Genomic_DNA"/>
</dbReference>
<protein>
    <submittedName>
        <fullName evidence="7">Sigma-70 family RNA polymerase sigma factor</fullName>
    </submittedName>
</protein>
<dbReference type="InterPro" id="IPR013325">
    <property type="entry name" value="RNA_pol_sigma_r2"/>
</dbReference>
<keyword evidence="3" id="KW-0731">Sigma factor</keyword>
<dbReference type="SUPFAM" id="SSF88659">
    <property type="entry name" value="Sigma3 and sigma4 domains of RNA polymerase sigma factors"/>
    <property type="match status" value="1"/>
</dbReference>
<dbReference type="Pfam" id="PF08281">
    <property type="entry name" value="Sigma70_r4_2"/>
    <property type="match status" value="1"/>
</dbReference>
<dbReference type="GO" id="GO:0003677">
    <property type="term" value="F:DNA binding"/>
    <property type="evidence" value="ECO:0007669"/>
    <property type="project" value="InterPro"/>
</dbReference>
<proteinExistence type="inferred from homology"/>
<dbReference type="InterPro" id="IPR036388">
    <property type="entry name" value="WH-like_DNA-bd_sf"/>
</dbReference>
<dbReference type="PANTHER" id="PTHR43133">
    <property type="entry name" value="RNA POLYMERASE ECF-TYPE SIGMA FACTO"/>
    <property type="match status" value="1"/>
</dbReference>
<dbReference type="CDD" id="cd06171">
    <property type="entry name" value="Sigma70_r4"/>
    <property type="match status" value="1"/>
</dbReference>
<dbReference type="NCBIfam" id="TIGR02937">
    <property type="entry name" value="sigma70-ECF"/>
    <property type="match status" value="1"/>
</dbReference>
<evidence type="ECO:0000256" key="1">
    <source>
        <dbReference type="ARBA" id="ARBA00010641"/>
    </source>
</evidence>
<keyword evidence="4" id="KW-0804">Transcription</keyword>
<organism evidence="7 8">
    <name type="scientific">Sphingobacterium zhuxiongii</name>
    <dbReference type="NCBI Taxonomy" id="2662364"/>
    <lineage>
        <taxon>Bacteria</taxon>
        <taxon>Pseudomonadati</taxon>
        <taxon>Bacteroidota</taxon>
        <taxon>Sphingobacteriia</taxon>
        <taxon>Sphingobacteriales</taxon>
        <taxon>Sphingobacteriaceae</taxon>
        <taxon>Sphingobacterium</taxon>
    </lineage>
</organism>
<evidence type="ECO:0000259" key="5">
    <source>
        <dbReference type="Pfam" id="PF04542"/>
    </source>
</evidence>
<dbReference type="SUPFAM" id="SSF88946">
    <property type="entry name" value="Sigma2 domain of RNA polymerase sigma factors"/>
    <property type="match status" value="1"/>
</dbReference>
<dbReference type="KEGG" id="sphe:GFH32_01320"/>
<evidence type="ECO:0000256" key="2">
    <source>
        <dbReference type="ARBA" id="ARBA00023015"/>
    </source>
</evidence>
<feature type="domain" description="RNA polymerase sigma-70 region 2" evidence="5">
    <location>
        <begin position="38"/>
        <end position="101"/>
    </location>
</feature>
<keyword evidence="2" id="KW-0805">Transcription regulation</keyword>
<comment type="similarity">
    <text evidence="1">Belongs to the sigma-70 factor family. ECF subfamily.</text>
</comment>
<evidence type="ECO:0000256" key="4">
    <source>
        <dbReference type="ARBA" id="ARBA00023163"/>
    </source>
</evidence>
<dbReference type="GO" id="GO:0016987">
    <property type="term" value="F:sigma factor activity"/>
    <property type="evidence" value="ECO:0007669"/>
    <property type="project" value="UniProtKB-KW"/>
</dbReference>
<sequence length="187" mass="21742">MPLANKTKRLPVEEIPLLLSAIGRDRDQQAYKRVFYFYYQDLVRYSFSIVRDYSIAEDVVADVLLKLWLLEGKAMEIQNLSFYLFRAVKNSSLNELTKLQRQDSLDQNYEVMDPQNPEQLTISKEFVANIEHAIELLPPKCKTVFLLVREQQLSYAEAADLLGISINTVNRHVQLALSKLYELINKK</sequence>
<dbReference type="Gene3D" id="1.10.10.10">
    <property type="entry name" value="Winged helix-like DNA-binding domain superfamily/Winged helix DNA-binding domain"/>
    <property type="match status" value="1"/>
</dbReference>
<dbReference type="InterPro" id="IPR039425">
    <property type="entry name" value="RNA_pol_sigma-70-like"/>
</dbReference>
<evidence type="ECO:0000259" key="6">
    <source>
        <dbReference type="Pfam" id="PF08281"/>
    </source>
</evidence>
<dbReference type="InterPro" id="IPR007627">
    <property type="entry name" value="RNA_pol_sigma70_r2"/>
</dbReference>
<dbReference type="InterPro" id="IPR014284">
    <property type="entry name" value="RNA_pol_sigma-70_dom"/>
</dbReference>
<dbReference type="InterPro" id="IPR013324">
    <property type="entry name" value="RNA_pol_sigma_r3/r4-like"/>
</dbReference>
<reference evidence="7 8" key="1">
    <citation type="submission" date="2019-10" db="EMBL/GenBank/DDBJ databases">
        <authorList>
            <person name="Dong K."/>
        </authorList>
    </citation>
    <scope>NUCLEOTIDE SEQUENCE [LARGE SCALE GENOMIC DNA]</scope>
    <source>
        <strain evidence="8">dk4302</strain>
    </source>
</reference>
<evidence type="ECO:0000313" key="7">
    <source>
        <dbReference type="EMBL" id="QGA25044.1"/>
    </source>
</evidence>
<dbReference type="AlphaFoldDB" id="A0A5Q0Q718"/>
<evidence type="ECO:0000256" key="3">
    <source>
        <dbReference type="ARBA" id="ARBA00023082"/>
    </source>
</evidence>
<dbReference type="Proteomes" id="UP000326921">
    <property type="component" value="Chromosome"/>
</dbReference>
<gene>
    <name evidence="7" type="ORF">GFH32_01320</name>
</gene>
<accession>A0A5Q0Q718</accession>
<dbReference type="InterPro" id="IPR013249">
    <property type="entry name" value="RNA_pol_sigma70_r4_t2"/>
</dbReference>
<dbReference type="Gene3D" id="1.10.1740.10">
    <property type="match status" value="1"/>
</dbReference>
<dbReference type="RefSeq" id="WP_153509365.1">
    <property type="nucleotide sequence ID" value="NZ_CP045652.1"/>
</dbReference>
<name>A0A5Q0Q718_9SPHI</name>
<evidence type="ECO:0000313" key="8">
    <source>
        <dbReference type="Proteomes" id="UP000326921"/>
    </source>
</evidence>
<dbReference type="Pfam" id="PF04542">
    <property type="entry name" value="Sigma70_r2"/>
    <property type="match status" value="1"/>
</dbReference>
<dbReference type="GO" id="GO:0006352">
    <property type="term" value="P:DNA-templated transcription initiation"/>
    <property type="evidence" value="ECO:0007669"/>
    <property type="project" value="InterPro"/>
</dbReference>
<feature type="domain" description="RNA polymerase sigma factor 70 region 4 type 2" evidence="6">
    <location>
        <begin position="129"/>
        <end position="180"/>
    </location>
</feature>